<proteinExistence type="predicted"/>
<organism evidence="1 2">
    <name type="scientific">Vagococcus fessus</name>
    <dbReference type="NCBI Taxonomy" id="120370"/>
    <lineage>
        <taxon>Bacteria</taxon>
        <taxon>Bacillati</taxon>
        <taxon>Bacillota</taxon>
        <taxon>Bacilli</taxon>
        <taxon>Lactobacillales</taxon>
        <taxon>Enterococcaceae</taxon>
        <taxon>Vagococcus</taxon>
    </lineage>
</organism>
<reference evidence="1 2" key="1">
    <citation type="submission" date="2017-05" db="EMBL/GenBank/DDBJ databases">
        <title>Vagococcus spp. assemblies.</title>
        <authorList>
            <person name="Gulvik C.A."/>
        </authorList>
    </citation>
    <scope>NUCLEOTIDE SEQUENCE [LARGE SCALE GENOMIC DNA]</scope>
    <source>
        <strain evidence="1 2">CCUG 41755</strain>
    </source>
</reference>
<evidence type="ECO:0000313" key="2">
    <source>
        <dbReference type="Proteomes" id="UP000287101"/>
    </source>
</evidence>
<dbReference type="OrthoDB" id="2193809at2"/>
<keyword evidence="2" id="KW-1185">Reference proteome</keyword>
<gene>
    <name evidence="1" type="ORF">CBF31_01825</name>
</gene>
<dbReference type="Proteomes" id="UP000287101">
    <property type="component" value="Unassembled WGS sequence"/>
</dbReference>
<accession>A0A430AC55</accession>
<comment type="caution">
    <text evidence="1">The sequence shown here is derived from an EMBL/GenBank/DDBJ whole genome shotgun (WGS) entry which is preliminary data.</text>
</comment>
<protein>
    <recommendedName>
        <fullName evidence="3">DUF1803 domain-containing protein</fullName>
    </recommendedName>
</protein>
<dbReference type="EMBL" id="NGJY01000001">
    <property type="protein sequence ID" value="RSU04783.1"/>
    <property type="molecule type" value="Genomic_DNA"/>
</dbReference>
<evidence type="ECO:0000313" key="1">
    <source>
        <dbReference type="EMBL" id="RSU04783.1"/>
    </source>
</evidence>
<evidence type="ECO:0008006" key="3">
    <source>
        <dbReference type="Google" id="ProtNLM"/>
    </source>
</evidence>
<dbReference type="RefSeq" id="WP_126830385.1">
    <property type="nucleotide sequence ID" value="NZ_CBCRYB010000002.1"/>
</dbReference>
<dbReference type="AlphaFoldDB" id="A0A430AC55"/>
<name>A0A430AC55_9ENTE</name>
<sequence length="292" mass="34055">MITYKLMQLGGKCPKLTTEQINYLTKLFNWYTDTNQTELPLKPIKHYFKEWKNIDDDMDFFVKAGFLERYDRRYRFLIKELPVSDVNTVSKAKATLEHKLKEFKESVVVAAINRYYNGLNLSFFSKQSDFSYTIPSGNQGTKYLFQDILSSENLGLAGHFSQKQKSAISEQITDLTGDVNQSFFIDMSGAVITTKALELNRKIKEPNLFLTVLRQLEYFNCENDSLAHSVLYVEYTRAEFDSKVNEVFEVIESYFGEIELERNSLSNDLSHFMVLEQYLTDLNHSKQVIRFI</sequence>